<dbReference type="RefSeq" id="WP_285152760.1">
    <property type="nucleotide sequence ID" value="NZ_JASSPP010000003.1"/>
</dbReference>
<evidence type="ECO:0008006" key="4">
    <source>
        <dbReference type="Google" id="ProtNLM"/>
    </source>
</evidence>
<dbReference type="EMBL" id="JASSPP010000003">
    <property type="protein sequence ID" value="MDK9580423.1"/>
    <property type="molecule type" value="Genomic_DNA"/>
</dbReference>
<evidence type="ECO:0000313" key="2">
    <source>
        <dbReference type="EMBL" id="MDK9580423.1"/>
    </source>
</evidence>
<feature type="compositionally biased region" description="Basic and acidic residues" evidence="1">
    <location>
        <begin position="24"/>
        <end position="40"/>
    </location>
</feature>
<organism evidence="2 3">
    <name type="scientific">Sneathia sanguinegens</name>
    <dbReference type="NCBI Taxonomy" id="40543"/>
    <lineage>
        <taxon>Bacteria</taxon>
        <taxon>Fusobacteriati</taxon>
        <taxon>Fusobacteriota</taxon>
        <taxon>Fusobacteriia</taxon>
        <taxon>Fusobacteriales</taxon>
        <taxon>Leptotrichiaceae</taxon>
        <taxon>Sneathia</taxon>
    </lineage>
</organism>
<keyword evidence="3" id="KW-1185">Reference proteome</keyword>
<protein>
    <recommendedName>
        <fullName evidence="4">Outer membrane protein beta-barrel domain-containing protein</fullName>
    </recommendedName>
</protein>
<comment type="caution">
    <text evidence="2">The sequence shown here is derived from an EMBL/GenBank/DDBJ whole genome shotgun (WGS) entry which is preliminary data.</text>
</comment>
<dbReference type="SUPFAM" id="SSF56935">
    <property type="entry name" value="Porins"/>
    <property type="match status" value="1"/>
</dbReference>
<feature type="region of interest" description="Disordered" evidence="1">
    <location>
        <begin position="1"/>
        <end position="40"/>
    </location>
</feature>
<gene>
    <name evidence="2" type="ORF">QQA45_02700</name>
</gene>
<evidence type="ECO:0000256" key="1">
    <source>
        <dbReference type="SAM" id="MobiDB-lite"/>
    </source>
</evidence>
<name>A0ABT7HIU0_9FUSO</name>
<sequence>MKFKEYGLDFGGSIKSKRNNARLNDWDNDKKHSQDDKNHDKNHDLMSKFYLSYTSPEFFGLKSKSKIEYYPDKDMFKKDNKTVSEYVENEQKQIAGNILFDTNLSGKINKKVNFDANIKYKANQLDTFDKDEAYFKYDVKADGDVNDKFNLSGKYDFTCDLNFGSKPFDTFKTELPEYPDFWDKNYVKRIEHNLNFETTYKVDKKTNLKFSFDNNMLHYFQKGSNEKTKVRNIYSLITPNVKFAYEKELNNGLKLGPELEVESQIREAKFYTKDSKPMPNKGMWANLKQGLNLKLDYDKDGIKYEGRYGYRFDLTTQPFLTNLKNAKHNLKSETKLSVKKEFNKNTKLEGKIENKFEIPIIHKYLGVTNTKLDADIKVNHKINDKLNLEFVAKNKLDLTSEKTVIGADNYTENLKLNATLNYDPIKNLSLKTTLGFENKMKFNVNLNQDKKEVGKAIITIHRRHTPFIFNGKSDFQYIINRFTANTTLSYEKKLNDKLTIKPSVDLNTKLELFALRNNVLTTYGLNKKASNLVKPEISDYRNIKYNVGGSIELNPSIELKYKFIEKLMLSTSFGTKLKFERKVINPIQKEGRPDKNSFDYIEKSFGFRSLSPTVKLNLEYRW</sequence>
<dbReference type="Proteomes" id="UP001225134">
    <property type="component" value="Unassembled WGS sequence"/>
</dbReference>
<evidence type="ECO:0000313" key="3">
    <source>
        <dbReference type="Proteomes" id="UP001225134"/>
    </source>
</evidence>
<accession>A0ABT7HIU0</accession>
<reference evidence="2 3" key="1">
    <citation type="submission" date="2023-06" db="EMBL/GenBank/DDBJ databases">
        <title>Antibody response to the Sneathia vaginalis cytopathogenic toxin A during pregnancy.</title>
        <authorList>
            <person name="Mccoy Z.T."/>
            <person name="Serrano M.G."/>
            <person name="Spaine K."/>
            <person name="Edwards D.J."/>
            <person name="Buck G.A."/>
            <person name="Jefferson K."/>
        </authorList>
    </citation>
    <scope>NUCLEOTIDE SEQUENCE [LARGE SCALE GENOMIC DNA]</scope>
    <source>
        <strain evidence="2 3">CCUG 42621</strain>
    </source>
</reference>
<proteinExistence type="predicted"/>